<sequence length="585" mass="64406">MPHVAKAWHLKPHDALAIRALSQSMRISPVIAQLLVNRGVTEEADARRFLDAGMNLLHSPKLMPGMEAAVDRILDAIKDRKKICVYGDYDVDGTTGTAILVQLFQKLQVPIQFYVPNRLGEGYGLNMDALRNLHAEGVQVIISVDCGIAALEETKLASELGIEMIITDHHEMRDELPGGGAVLVHPRLPGSLYPWGSLSGSAVAFKLAWALSVRISNHDRVRPELRELLMDSLCLATLGLVADVVPLQDENRVLVKHGLKRISEQPTVGIRALLESSKLGVEQQLRAEDIAFRIAPRINAAGRLGCARSVVELLLTQCPDQARELADFLDQRNTQRQQIERRMLEQAQELAERDGEGRPALVLSHPDWHAGIIGIVAGKLVDRYGRPVILIAQHDGKPFGTGSARSIPGFEMHTALDACRDDLIAHGGHAMAAGLKIAADRIDSFRERFCEYAAQHFPQGIPPVPKLSIDAEMPLSSLTIGLLNDLDRLEPYGADNPRPLFLTGNLQLDGEPRILKDVHLKFFVRSGNSRFAAIGFYMADRLDELLSGGGKVCLVYRPKRNVWQGQTNIEMELVDFQPGPDADLA</sequence>
<dbReference type="Pfam" id="PF02272">
    <property type="entry name" value="DHHA1"/>
    <property type="match status" value="1"/>
</dbReference>
<name>A0A6C2YLW3_9BACT</name>
<evidence type="ECO:0000256" key="3">
    <source>
        <dbReference type="ARBA" id="ARBA00022722"/>
    </source>
</evidence>
<protein>
    <recommendedName>
        <fullName evidence="2">Single-stranded-DNA-specific exonuclease RecJ</fullName>
    </recommendedName>
</protein>
<dbReference type="Proteomes" id="UP000464378">
    <property type="component" value="Chromosome"/>
</dbReference>
<dbReference type="EMBL" id="LR593887">
    <property type="protein sequence ID" value="VTS00312.1"/>
    <property type="molecule type" value="Genomic_DNA"/>
</dbReference>
<evidence type="ECO:0000256" key="5">
    <source>
        <dbReference type="ARBA" id="ARBA00022839"/>
    </source>
</evidence>
<accession>A0A6C2YLW3</accession>
<proteinExistence type="inferred from homology"/>
<dbReference type="InterPro" id="IPR003156">
    <property type="entry name" value="DHHA1_dom"/>
</dbReference>
<dbReference type="PANTHER" id="PTHR30255">
    <property type="entry name" value="SINGLE-STRANDED-DNA-SPECIFIC EXONUCLEASE RECJ"/>
    <property type="match status" value="1"/>
</dbReference>
<dbReference type="InterPro" id="IPR004610">
    <property type="entry name" value="RecJ"/>
</dbReference>
<dbReference type="GO" id="GO:0003676">
    <property type="term" value="F:nucleic acid binding"/>
    <property type="evidence" value="ECO:0007669"/>
    <property type="project" value="InterPro"/>
</dbReference>
<evidence type="ECO:0000256" key="4">
    <source>
        <dbReference type="ARBA" id="ARBA00022801"/>
    </source>
</evidence>
<dbReference type="InParanoid" id="A0A6C2YLW3"/>
<dbReference type="InterPro" id="IPR051673">
    <property type="entry name" value="SSDNA_exonuclease_RecJ"/>
</dbReference>
<evidence type="ECO:0000313" key="9">
    <source>
        <dbReference type="EMBL" id="VIP02075.1"/>
    </source>
</evidence>
<dbReference type="GO" id="GO:0008409">
    <property type="term" value="F:5'-3' exonuclease activity"/>
    <property type="evidence" value="ECO:0007669"/>
    <property type="project" value="InterPro"/>
</dbReference>
<dbReference type="Gene3D" id="3.90.1640.30">
    <property type="match status" value="1"/>
</dbReference>
<feature type="domain" description="DDH" evidence="6">
    <location>
        <begin position="82"/>
        <end position="229"/>
    </location>
</feature>
<dbReference type="NCBIfam" id="TIGR00644">
    <property type="entry name" value="recJ"/>
    <property type="match status" value="1"/>
</dbReference>
<keyword evidence="10" id="KW-1185">Reference proteome</keyword>
<keyword evidence="3" id="KW-0540">Nuclease</keyword>
<keyword evidence="5 9" id="KW-0269">Exonuclease</keyword>
<dbReference type="GO" id="GO:0006310">
    <property type="term" value="P:DNA recombination"/>
    <property type="evidence" value="ECO:0007669"/>
    <property type="project" value="InterPro"/>
</dbReference>
<gene>
    <name evidence="9" type="ORF">GMBLW1_18850</name>
</gene>
<feature type="domain" description="RecJ OB" evidence="8">
    <location>
        <begin position="469"/>
        <end position="575"/>
    </location>
</feature>
<evidence type="ECO:0000259" key="8">
    <source>
        <dbReference type="Pfam" id="PF17768"/>
    </source>
</evidence>
<reference evidence="9" key="1">
    <citation type="submission" date="2019-04" db="EMBL/GenBank/DDBJ databases">
        <authorList>
            <consortium name="Science for Life Laboratories"/>
        </authorList>
    </citation>
    <scope>NUCLEOTIDE SEQUENCE</scope>
    <source>
        <strain evidence="9">MBLW1</strain>
    </source>
</reference>
<evidence type="ECO:0000259" key="7">
    <source>
        <dbReference type="Pfam" id="PF02272"/>
    </source>
</evidence>
<dbReference type="SUPFAM" id="SSF64182">
    <property type="entry name" value="DHH phosphoesterases"/>
    <property type="match status" value="1"/>
</dbReference>
<dbReference type="Gene3D" id="3.10.310.30">
    <property type="match status" value="1"/>
</dbReference>
<evidence type="ECO:0000256" key="2">
    <source>
        <dbReference type="ARBA" id="ARBA00019841"/>
    </source>
</evidence>
<dbReference type="PANTHER" id="PTHR30255:SF2">
    <property type="entry name" value="SINGLE-STRANDED-DNA-SPECIFIC EXONUCLEASE RECJ"/>
    <property type="match status" value="1"/>
</dbReference>
<dbReference type="RefSeq" id="WP_232055995.1">
    <property type="nucleotide sequence ID" value="NZ_LR593887.1"/>
</dbReference>
<dbReference type="EMBL" id="LR586016">
    <property type="protein sequence ID" value="VIP02075.1"/>
    <property type="molecule type" value="Genomic_DNA"/>
</dbReference>
<dbReference type="Pfam" id="PF17768">
    <property type="entry name" value="RecJ_OB"/>
    <property type="match status" value="1"/>
</dbReference>
<dbReference type="AlphaFoldDB" id="A0A6C2YLW3"/>
<dbReference type="InterPro" id="IPR001667">
    <property type="entry name" value="DDH_dom"/>
</dbReference>
<dbReference type="FunCoup" id="A0A6C2YLW3">
    <property type="interactions" value="309"/>
</dbReference>
<dbReference type="InterPro" id="IPR041122">
    <property type="entry name" value="RecJ_OB"/>
</dbReference>
<evidence type="ECO:0000256" key="1">
    <source>
        <dbReference type="ARBA" id="ARBA00005915"/>
    </source>
</evidence>
<dbReference type="GO" id="GO:0006281">
    <property type="term" value="P:DNA repair"/>
    <property type="evidence" value="ECO:0007669"/>
    <property type="project" value="InterPro"/>
</dbReference>
<keyword evidence="4" id="KW-0378">Hydrolase</keyword>
<organism evidence="9">
    <name type="scientific">Tuwongella immobilis</name>
    <dbReference type="NCBI Taxonomy" id="692036"/>
    <lineage>
        <taxon>Bacteria</taxon>
        <taxon>Pseudomonadati</taxon>
        <taxon>Planctomycetota</taxon>
        <taxon>Planctomycetia</taxon>
        <taxon>Gemmatales</taxon>
        <taxon>Gemmataceae</taxon>
        <taxon>Tuwongella</taxon>
    </lineage>
</organism>
<evidence type="ECO:0000259" key="6">
    <source>
        <dbReference type="Pfam" id="PF01368"/>
    </source>
</evidence>
<dbReference type="KEGG" id="tim:GMBLW1_18850"/>
<comment type="similarity">
    <text evidence="1">Belongs to the RecJ family.</text>
</comment>
<evidence type="ECO:0000313" key="10">
    <source>
        <dbReference type="Proteomes" id="UP000464378"/>
    </source>
</evidence>
<dbReference type="Pfam" id="PF01368">
    <property type="entry name" value="DHH"/>
    <property type="match status" value="1"/>
</dbReference>
<feature type="domain" description="DHHA1" evidence="7">
    <location>
        <begin position="360"/>
        <end position="454"/>
    </location>
</feature>
<dbReference type="InterPro" id="IPR038763">
    <property type="entry name" value="DHH_sf"/>
</dbReference>